<protein>
    <submittedName>
        <fullName evidence="1">Uncharacterized protein</fullName>
    </submittedName>
</protein>
<accession>A0A8T0QDS2</accession>
<dbReference type="AlphaFoldDB" id="A0A8T0QDS2"/>
<dbReference type="Proteomes" id="UP000823388">
    <property type="component" value="Chromosome 7K"/>
</dbReference>
<evidence type="ECO:0000313" key="1">
    <source>
        <dbReference type="EMBL" id="KAG2573061.1"/>
    </source>
</evidence>
<reference evidence="1" key="1">
    <citation type="submission" date="2020-05" db="EMBL/GenBank/DDBJ databases">
        <title>WGS assembly of Panicum virgatum.</title>
        <authorList>
            <person name="Lovell J.T."/>
            <person name="Jenkins J."/>
            <person name="Shu S."/>
            <person name="Juenger T.E."/>
            <person name="Schmutz J."/>
        </authorList>
    </citation>
    <scope>NUCLEOTIDE SEQUENCE</scope>
    <source>
        <strain evidence="1">AP13</strain>
    </source>
</reference>
<gene>
    <name evidence="1" type="ORF">PVAP13_7KG224300</name>
</gene>
<keyword evidence="2" id="KW-1185">Reference proteome</keyword>
<organism evidence="1 2">
    <name type="scientific">Panicum virgatum</name>
    <name type="common">Blackwell switchgrass</name>
    <dbReference type="NCBI Taxonomy" id="38727"/>
    <lineage>
        <taxon>Eukaryota</taxon>
        <taxon>Viridiplantae</taxon>
        <taxon>Streptophyta</taxon>
        <taxon>Embryophyta</taxon>
        <taxon>Tracheophyta</taxon>
        <taxon>Spermatophyta</taxon>
        <taxon>Magnoliopsida</taxon>
        <taxon>Liliopsida</taxon>
        <taxon>Poales</taxon>
        <taxon>Poaceae</taxon>
        <taxon>PACMAD clade</taxon>
        <taxon>Panicoideae</taxon>
        <taxon>Panicodae</taxon>
        <taxon>Paniceae</taxon>
        <taxon>Panicinae</taxon>
        <taxon>Panicum</taxon>
        <taxon>Panicum sect. Hiantes</taxon>
    </lineage>
</organism>
<dbReference type="EMBL" id="CM029049">
    <property type="protein sequence ID" value="KAG2573061.1"/>
    <property type="molecule type" value="Genomic_DNA"/>
</dbReference>
<sequence length="131" mass="14282">MAPFGQPNINRFSLEAPLLGIRPVITATLPAHAVTIPGEASCRLPYSTPTRPAARGPETELRRSHRFPCVRVWWCLRVGVASDLLLLACSRRATGRRRSWPSRCRAGGRTGQGAELGIAAHLLLVSTPHLQ</sequence>
<evidence type="ECO:0000313" key="2">
    <source>
        <dbReference type="Proteomes" id="UP000823388"/>
    </source>
</evidence>
<proteinExistence type="predicted"/>
<name>A0A8T0QDS2_PANVG</name>
<comment type="caution">
    <text evidence="1">The sequence shown here is derived from an EMBL/GenBank/DDBJ whole genome shotgun (WGS) entry which is preliminary data.</text>
</comment>